<dbReference type="InterPro" id="IPR000432">
    <property type="entry name" value="DNA_mismatch_repair_MutS_C"/>
</dbReference>
<evidence type="ECO:0000256" key="4">
    <source>
        <dbReference type="ARBA" id="ARBA00022840"/>
    </source>
</evidence>
<evidence type="ECO:0000256" key="2">
    <source>
        <dbReference type="ARBA" id="ARBA00022741"/>
    </source>
</evidence>
<protein>
    <submittedName>
        <fullName evidence="9">Mismatch repair ATPase</fullName>
    </submittedName>
</protein>
<feature type="domain" description="DNA mismatch repair protein MutS core" evidence="7">
    <location>
        <begin position="327"/>
        <end position="657"/>
    </location>
</feature>
<dbReference type="GO" id="GO:0006298">
    <property type="term" value="P:mismatch repair"/>
    <property type="evidence" value="ECO:0007669"/>
    <property type="project" value="InterPro"/>
</dbReference>
<dbReference type="SUPFAM" id="SSF55271">
    <property type="entry name" value="DNA repair protein MutS, domain I"/>
    <property type="match status" value="1"/>
</dbReference>
<evidence type="ECO:0000256" key="5">
    <source>
        <dbReference type="ARBA" id="ARBA00023125"/>
    </source>
</evidence>
<dbReference type="GO" id="GO:0030983">
    <property type="term" value="F:mismatched DNA binding"/>
    <property type="evidence" value="ECO:0007669"/>
    <property type="project" value="InterPro"/>
</dbReference>
<dbReference type="InterPro" id="IPR027417">
    <property type="entry name" value="P-loop_NTPase"/>
</dbReference>
<keyword evidence="6" id="KW-0234">DNA repair</keyword>
<dbReference type="SUPFAM" id="SSF52540">
    <property type="entry name" value="P-loop containing nucleoside triphosphate hydrolases"/>
    <property type="match status" value="1"/>
</dbReference>
<dbReference type="InterPro" id="IPR007695">
    <property type="entry name" value="DNA_mismatch_repair_MutS-lik_N"/>
</dbReference>
<dbReference type="eggNOG" id="COG0249">
    <property type="taxonomic scope" value="Bacteria"/>
</dbReference>
<evidence type="ECO:0000313" key="10">
    <source>
        <dbReference type="Proteomes" id="UP000001136"/>
    </source>
</evidence>
<dbReference type="GO" id="GO:0140664">
    <property type="term" value="F:ATP-dependent DNA damage sensor activity"/>
    <property type="evidence" value="ECO:0007669"/>
    <property type="project" value="InterPro"/>
</dbReference>
<dbReference type="SUPFAM" id="SSF48334">
    <property type="entry name" value="DNA repair protein MutS, domain III"/>
    <property type="match status" value="1"/>
</dbReference>
<evidence type="ECO:0000256" key="3">
    <source>
        <dbReference type="ARBA" id="ARBA00022763"/>
    </source>
</evidence>
<organism evidence="9 10">
    <name type="scientific">Aliarcobacter butzleri (strain RM4018)</name>
    <name type="common">Arcobacter butzleri</name>
    <dbReference type="NCBI Taxonomy" id="367737"/>
    <lineage>
        <taxon>Bacteria</taxon>
        <taxon>Pseudomonadati</taxon>
        <taxon>Campylobacterota</taxon>
        <taxon>Epsilonproteobacteria</taxon>
        <taxon>Campylobacterales</taxon>
        <taxon>Arcobacteraceae</taxon>
        <taxon>Aliarcobacter</taxon>
    </lineage>
</organism>
<dbReference type="InterPro" id="IPR007696">
    <property type="entry name" value="DNA_mismatch_repair_MutS_core"/>
</dbReference>
<dbReference type="SMART" id="SM00534">
    <property type="entry name" value="MUTSac"/>
    <property type="match status" value="1"/>
</dbReference>
<feature type="domain" description="DNA mismatch repair proteins mutS family" evidence="8">
    <location>
        <begin position="699"/>
        <end position="889"/>
    </location>
</feature>
<dbReference type="Proteomes" id="UP000001136">
    <property type="component" value="Chromosome"/>
</dbReference>
<dbReference type="Pfam" id="PF01624">
    <property type="entry name" value="MutS_I"/>
    <property type="match status" value="1"/>
</dbReference>
<dbReference type="PANTHER" id="PTHR11361">
    <property type="entry name" value="DNA MISMATCH REPAIR PROTEIN MUTS FAMILY MEMBER"/>
    <property type="match status" value="1"/>
</dbReference>
<dbReference type="InterPro" id="IPR036678">
    <property type="entry name" value="MutS_con_dom_sf"/>
</dbReference>
<keyword evidence="3" id="KW-0227">DNA damage</keyword>
<gene>
    <name evidence="9" type="primary">mutS1</name>
    <name evidence="9" type="ordered locus">Abu_0459</name>
</gene>
<dbReference type="PANTHER" id="PTHR11361:SF34">
    <property type="entry name" value="DNA MISMATCH REPAIR PROTEIN MSH1, MITOCHONDRIAL"/>
    <property type="match status" value="1"/>
</dbReference>
<name>A8ES10_ALIB4</name>
<evidence type="ECO:0000313" key="9">
    <source>
        <dbReference type="EMBL" id="ABV66734.1"/>
    </source>
</evidence>
<dbReference type="SMART" id="SM00533">
    <property type="entry name" value="MUTSd"/>
    <property type="match status" value="1"/>
</dbReference>
<dbReference type="HOGENOM" id="CLU_002472_3_1_7"/>
<reference evidence="9 10" key="1">
    <citation type="journal article" date="2007" name="PLoS ONE">
        <title>The complete genome sequence and analysis of the Epsilonproteobacterium Arcobacter butzleri.</title>
        <authorList>
            <person name="Miller W.G."/>
            <person name="Parker C.T."/>
            <person name="Rubenfield M."/>
            <person name="Mendz G.L."/>
            <person name="Woesten M.M.S.M."/>
            <person name="Ussery D.W."/>
            <person name="Stolz J.F."/>
            <person name="Binnewies T.T."/>
            <person name="Hallin P.F."/>
            <person name="Wang G."/>
            <person name="Malek J.A."/>
            <person name="Rogosin A."/>
            <person name="Stanker L.H."/>
            <person name="Mandrell R.E."/>
        </authorList>
    </citation>
    <scope>NUCLEOTIDE SEQUENCE [LARGE SCALE GENOMIC DNA]</scope>
    <source>
        <strain evidence="9 10">RM4018</strain>
    </source>
</reference>
<proteinExistence type="inferred from homology"/>
<dbReference type="Gene3D" id="3.40.1170.10">
    <property type="entry name" value="DNA repair protein MutS, domain I"/>
    <property type="match status" value="1"/>
</dbReference>
<evidence type="ECO:0000256" key="1">
    <source>
        <dbReference type="ARBA" id="ARBA00006271"/>
    </source>
</evidence>
<dbReference type="InterPro" id="IPR045076">
    <property type="entry name" value="MutS"/>
</dbReference>
<dbReference type="CDD" id="cd00085">
    <property type="entry name" value="HNHc"/>
    <property type="match status" value="1"/>
</dbReference>
<keyword evidence="4" id="KW-0067">ATP-binding</keyword>
<keyword evidence="10" id="KW-1185">Reference proteome</keyword>
<dbReference type="SUPFAM" id="SSF53150">
    <property type="entry name" value="DNA repair protein MutS, domain II"/>
    <property type="match status" value="1"/>
</dbReference>
<dbReference type="Gene3D" id="1.10.1420.10">
    <property type="match status" value="2"/>
</dbReference>
<evidence type="ECO:0000259" key="7">
    <source>
        <dbReference type="SMART" id="SM00533"/>
    </source>
</evidence>
<dbReference type="Gene3D" id="3.40.50.300">
    <property type="entry name" value="P-loop containing nucleotide triphosphate hydrolases"/>
    <property type="match status" value="1"/>
</dbReference>
<keyword evidence="5" id="KW-0238">DNA-binding</keyword>
<comment type="similarity">
    <text evidence="1">Belongs to the DNA mismatch repair MutS family.</text>
</comment>
<dbReference type="EMBL" id="CP000361">
    <property type="protein sequence ID" value="ABV66734.1"/>
    <property type="molecule type" value="Genomic_DNA"/>
</dbReference>
<dbReference type="Pfam" id="PF00488">
    <property type="entry name" value="MutS_V"/>
    <property type="match status" value="1"/>
</dbReference>
<dbReference type="InterPro" id="IPR003615">
    <property type="entry name" value="HNH_nuc"/>
</dbReference>
<dbReference type="GO" id="GO:0005524">
    <property type="term" value="F:ATP binding"/>
    <property type="evidence" value="ECO:0007669"/>
    <property type="project" value="UniProtKB-KW"/>
</dbReference>
<accession>A8ES10</accession>
<dbReference type="KEGG" id="abu:Abu_0459"/>
<dbReference type="STRING" id="367737.Abu_0459"/>
<sequence>MDRSAKIVREEVAELLENRGELLTITYFKLQKLFEKKYGSNALVLMEIGTFFEVYEVNNDEEKIGKAKEIAELLNIQLTRKNKSILENSKENPIMAGVPAIAFEKHLARIISEQKYTIAIIRQKGLPPNVSRYLDTVVSPGTNFDFVIDQDENNITSLLIDQIRGIYLVGYSAIDVTTGKCYYNEVHGTSEDKFFALDEVFNYMNMHKTNEVVITFADKNINQKEVIDYLELNLKTFHIGNFRPKISYQNELFKNVFNIESLLTSIEHLDMERVPLSTESLAVLIDFVIGHDSNIIQKLSTPQKLDISRYIYLGNNALEQLNIIETTHNPSLIKLINNTSTAMGKRLLKERLTHPVKDSKELLRRYALSKELYDYHSPIENELANIYDIERLTRRIKLNRLHPFELNYLYDSLLSIKEVVAFMENYKFITPPCSSADLTLFIQSIDSTFDLNVSGKFMLKDVDSNMISFGINTQIDELNAQNEILYSKLELLRTHIFSFMKSDDSNFVSINRLDKEGFFITLTKNRFNLVKKELLNSHLIVDDELYLFKDFNIKVQTNSVKIFCKLTEDISDKYVHNLRKIVELNKLVFKEKIHEFEKKFATLLQELVQFIAEVDLTVSNIKTAKKYNYTCPKIVKTKENENFLELIDLRHPIIEANEEQGIYVPNDIILGELSLASQEYKDNIIIKNSNPVNMYNNKMHGVLLYGINSSGKSSLMKSIGIAVVLAQAGFYVPCKSMRFSIFDAVYTRISGADNIAKGLSSFAVEMLELKNIFNRASKNSLILGDEISHSTETMSGLSIVASAILKLAKLEALFVFATHLHQLPEIEEIQKLKNIISLHLSVFYKDDEDKLIFDRKLAYGSGSSMYGLEYAKSLHMDKEFLNIANEIRKKLTDDYNPLERLSQKKTSKYNNSVFASNCVICGRACDDVHHIKEQARANKDGFIGHINANHKYNLIPLCKEHHKMVHDGTININGFVATSKGLELHYTMVEQK</sequence>
<dbReference type="eggNOG" id="COG1403">
    <property type="taxonomic scope" value="Bacteria"/>
</dbReference>
<evidence type="ECO:0000256" key="6">
    <source>
        <dbReference type="ARBA" id="ARBA00023204"/>
    </source>
</evidence>
<dbReference type="AlphaFoldDB" id="A8ES10"/>
<evidence type="ECO:0000259" key="8">
    <source>
        <dbReference type="SMART" id="SM00534"/>
    </source>
</evidence>
<keyword evidence="2" id="KW-0547">Nucleotide-binding</keyword>
<dbReference type="InterPro" id="IPR016151">
    <property type="entry name" value="DNA_mismatch_repair_MutS_N"/>
</dbReference>
<dbReference type="InterPro" id="IPR036187">
    <property type="entry name" value="DNA_mismatch_repair_MutS_sf"/>
</dbReference>
<dbReference type="Pfam" id="PF05192">
    <property type="entry name" value="MutS_III"/>
    <property type="match status" value="1"/>
</dbReference>